<dbReference type="SUPFAM" id="SSF52096">
    <property type="entry name" value="ClpP/crotonase"/>
    <property type="match status" value="1"/>
</dbReference>
<dbReference type="InterPro" id="IPR014748">
    <property type="entry name" value="Enoyl-CoA_hydra_C"/>
</dbReference>
<evidence type="ECO:0000313" key="1">
    <source>
        <dbReference type="Proteomes" id="UP000079169"/>
    </source>
</evidence>
<protein>
    <submittedName>
        <fullName evidence="2">Enoyl-CoA delta isomerase 3, peroxisomal-like</fullName>
    </submittedName>
</protein>
<dbReference type="InterPro" id="IPR029045">
    <property type="entry name" value="ClpP/crotonase-like_dom_sf"/>
</dbReference>
<reference evidence="2" key="1">
    <citation type="submission" date="2025-08" db="UniProtKB">
        <authorList>
            <consortium name="RefSeq"/>
        </authorList>
    </citation>
    <scope>IDENTIFICATION</scope>
</reference>
<gene>
    <name evidence="2" type="primary">LOC113466166</name>
</gene>
<dbReference type="Gene3D" id="1.10.12.10">
    <property type="entry name" value="Lyase 2-enoyl-coa Hydratase, Chain A, domain 2"/>
    <property type="match status" value="1"/>
</dbReference>
<keyword evidence="1" id="KW-1185">Reference proteome</keyword>
<proteinExistence type="predicted"/>
<organism evidence="1 2">
    <name type="scientific">Diaphorina citri</name>
    <name type="common">Asian citrus psyllid</name>
    <dbReference type="NCBI Taxonomy" id="121845"/>
    <lineage>
        <taxon>Eukaryota</taxon>
        <taxon>Metazoa</taxon>
        <taxon>Ecdysozoa</taxon>
        <taxon>Arthropoda</taxon>
        <taxon>Hexapoda</taxon>
        <taxon>Insecta</taxon>
        <taxon>Pterygota</taxon>
        <taxon>Neoptera</taxon>
        <taxon>Paraneoptera</taxon>
        <taxon>Hemiptera</taxon>
        <taxon>Sternorrhyncha</taxon>
        <taxon>Psylloidea</taxon>
        <taxon>Psyllidae</taxon>
        <taxon>Diaphorininae</taxon>
        <taxon>Diaphorina</taxon>
    </lineage>
</organism>
<dbReference type="AlphaFoldDB" id="A0A3Q0IS11"/>
<dbReference type="InterPro" id="IPR001753">
    <property type="entry name" value="Enoyl-CoA_hydra/iso"/>
</dbReference>
<dbReference type="CDD" id="cd06558">
    <property type="entry name" value="crotonase-like"/>
    <property type="match status" value="1"/>
</dbReference>
<dbReference type="Gene3D" id="3.90.226.10">
    <property type="entry name" value="2-enoyl-CoA Hydratase, Chain A, domain 1"/>
    <property type="match status" value="1"/>
</dbReference>
<dbReference type="Proteomes" id="UP000079169">
    <property type="component" value="Unplaced"/>
</dbReference>
<dbReference type="KEGG" id="dci:113466166"/>
<dbReference type="PANTHER" id="PTHR43684">
    <property type="match status" value="1"/>
</dbReference>
<dbReference type="PANTHER" id="PTHR43684:SF13">
    <property type="entry name" value="CHROMODOMAIN Y-LIKE PROTEIN"/>
    <property type="match status" value="1"/>
</dbReference>
<dbReference type="GeneID" id="113466166"/>
<dbReference type="Pfam" id="PF00378">
    <property type="entry name" value="ECH_1"/>
    <property type="match status" value="1"/>
</dbReference>
<dbReference type="PaxDb" id="121845-A0A3Q0IS11"/>
<accession>A0A3Q0IS11</accession>
<dbReference type="STRING" id="121845.A0A3Q0IS11"/>
<name>A0A3Q0IS11_DIACI</name>
<sequence>MMGAGFSSGVDLAYLLSDNKNKRRRNATNMANALKEFITTLAQLGKPILLGVTGAVVGAAVTILPLFDFVLASNTATFETLYHKLGQIPEAAATFTFPMFLGRNATSELLMSCKKISSQEAKSLNLITRICNEDSFEKNAEMWAKEISKYSAQSMQTTKLLLRKDLYSQLNETLSTETDFLIEHWTSEEVQKNLKKHLLSSHG</sequence>
<dbReference type="RefSeq" id="XP_026677135.1">
    <property type="nucleotide sequence ID" value="XM_026821334.1"/>
</dbReference>
<evidence type="ECO:0000313" key="2">
    <source>
        <dbReference type="RefSeq" id="XP_026677135.1"/>
    </source>
</evidence>
<dbReference type="InterPro" id="IPR051053">
    <property type="entry name" value="ECH/Chromodomain_protein"/>
</dbReference>